<dbReference type="GO" id="GO:0043709">
    <property type="term" value="P:cell adhesion involved in single-species biofilm formation"/>
    <property type="evidence" value="ECO:0007669"/>
    <property type="project" value="TreeGrafter"/>
</dbReference>
<evidence type="ECO:0000313" key="6">
    <source>
        <dbReference type="EMBL" id="ABL99761.1"/>
    </source>
</evidence>
<dbReference type="Gene3D" id="3.30.70.270">
    <property type="match status" value="1"/>
</dbReference>
<dbReference type="SMART" id="SM00267">
    <property type="entry name" value="GGDEF"/>
    <property type="match status" value="1"/>
</dbReference>
<dbReference type="AlphaFoldDB" id="A1S5V5"/>
<dbReference type="OrthoDB" id="8572793at2"/>
<comment type="catalytic activity">
    <reaction evidence="3">
        <text>2 GTP = 3',3'-c-di-GMP + 2 diphosphate</text>
        <dbReference type="Rhea" id="RHEA:24898"/>
        <dbReference type="ChEBI" id="CHEBI:33019"/>
        <dbReference type="ChEBI" id="CHEBI:37565"/>
        <dbReference type="ChEBI" id="CHEBI:58805"/>
        <dbReference type="EC" id="2.7.7.65"/>
    </reaction>
</comment>
<dbReference type="EC" id="2.7.7.65" evidence="2"/>
<keyword evidence="4" id="KW-1133">Transmembrane helix</keyword>
<dbReference type="KEGG" id="saz:Sama_1554"/>
<dbReference type="InterPro" id="IPR050469">
    <property type="entry name" value="Diguanylate_Cyclase"/>
</dbReference>
<dbReference type="GO" id="GO:0005886">
    <property type="term" value="C:plasma membrane"/>
    <property type="evidence" value="ECO:0007669"/>
    <property type="project" value="TreeGrafter"/>
</dbReference>
<feature type="domain" description="GGDEF" evidence="5">
    <location>
        <begin position="578"/>
        <end position="715"/>
    </location>
</feature>
<keyword evidence="4" id="KW-0812">Transmembrane</keyword>
<dbReference type="EMBL" id="CP000507">
    <property type="protein sequence ID" value="ABL99761.1"/>
    <property type="molecule type" value="Genomic_DNA"/>
</dbReference>
<dbReference type="InterPro" id="IPR029787">
    <property type="entry name" value="Nucleotide_cyclase"/>
</dbReference>
<feature type="transmembrane region" description="Helical" evidence="4">
    <location>
        <begin position="451"/>
        <end position="469"/>
    </location>
</feature>
<sequence>MSYFFSASPPRTAIILAFCGFLLNLYPLPLFANVQLILGNAAYVIAAVVLGPRYAVAVALSCAAGLFMIWGTTHVFVLFPLEALVLAMATRRGIYSLYAGVGFWLLIGTPLFYLYGLTLTSLPVSHLPFIAFKQAINGLFYIGLGAVLLLMLPKLTLSGISHPKTPERFSDKLTYSFTLFISLAMLIAALLFNQFFIERQQLLIKKNLQNNALHLSQFTFDYLQEHQRAIAQGAQWLSMMDGGSEKQQHWLTLFNHGYPAFLTMLIANERGHIVAASPAARMMDEAIKKGEYSVADRHYFKEAFYNQTPFVSPVFMGRGFGSDPIVAVSAPIYSQGRPSHPSGILEGSLDLNRFVLIDKQNRHHSEQYLLLTDENNRVIYASAPLNITALSEFASAESGLEYRTSLQLINLHDLTNPNPEYIYAQEPLANGWRLMVLTPFAPLMQMAETQFLRTCILLIISMGFSFYLARLISRMLTSPLETIAHEFNSPGKQSKPLPADAPAEVQTLYQSLKASQQQLLSYQLELEEKVAFRTFELEKANQKLQALAERDPLTGLYNRRYTTAGFAPLQAMCERSGEAIAVVILDLDFFKAINDNHGHLAGDECLRQVAILLTQHFKRDSDLVARYGGEEFLLILPMTNALKIEHHLNLLREQLARHPVVLPGAQEPIHLSVSVGAAVANASFSDTLEAWLKVADDNLYQAKAEGRNRVVCTLINDEIPRQQVMDHKP</sequence>
<feature type="transmembrane region" description="Helical" evidence="4">
    <location>
        <begin position="173"/>
        <end position="197"/>
    </location>
</feature>
<accession>A1S5V5</accession>
<organism evidence="6 7">
    <name type="scientific">Shewanella amazonensis (strain ATCC BAA-1098 / SB2B)</name>
    <dbReference type="NCBI Taxonomy" id="326297"/>
    <lineage>
        <taxon>Bacteria</taxon>
        <taxon>Pseudomonadati</taxon>
        <taxon>Pseudomonadota</taxon>
        <taxon>Gammaproteobacteria</taxon>
        <taxon>Alteromonadales</taxon>
        <taxon>Shewanellaceae</taxon>
        <taxon>Shewanella</taxon>
    </lineage>
</organism>
<dbReference type="eggNOG" id="COG3706">
    <property type="taxonomic scope" value="Bacteria"/>
</dbReference>
<dbReference type="SUPFAM" id="SSF55073">
    <property type="entry name" value="Nucleotide cyclase"/>
    <property type="match status" value="1"/>
</dbReference>
<feature type="transmembrane region" description="Helical" evidence="4">
    <location>
        <begin position="135"/>
        <end position="152"/>
    </location>
</feature>
<dbReference type="STRING" id="326297.Sama_1554"/>
<feature type="transmembrane region" description="Helical" evidence="4">
    <location>
        <begin position="56"/>
        <end position="81"/>
    </location>
</feature>
<evidence type="ECO:0000256" key="4">
    <source>
        <dbReference type="SAM" id="Phobius"/>
    </source>
</evidence>
<comment type="cofactor">
    <cofactor evidence="1">
        <name>Mg(2+)</name>
        <dbReference type="ChEBI" id="CHEBI:18420"/>
    </cofactor>
</comment>
<proteinExistence type="predicted"/>
<evidence type="ECO:0000256" key="3">
    <source>
        <dbReference type="ARBA" id="ARBA00034247"/>
    </source>
</evidence>
<dbReference type="InterPro" id="IPR043128">
    <property type="entry name" value="Rev_trsase/Diguanyl_cyclase"/>
</dbReference>
<protein>
    <recommendedName>
        <fullName evidence="2">diguanylate cyclase</fullName>
        <ecNumber evidence="2">2.7.7.65</ecNumber>
    </recommendedName>
</protein>
<evidence type="ECO:0000259" key="5">
    <source>
        <dbReference type="PROSITE" id="PS50887"/>
    </source>
</evidence>
<dbReference type="HOGENOM" id="CLU_381249_0_0_6"/>
<gene>
    <name evidence="6" type="ordered locus">Sama_1554</name>
</gene>
<reference evidence="6 7" key="1">
    <citation type="submission" date="2006-12" db="EMBL/GenBank/DDBJ databases">
        <title>Complete sequence of Shewanella amazonensis SB2B.</title>
        <authorList>
            <consortium name="US DOE Joint Genome Institute"/>
            <person name="Copeland A."/>
            <person name="Lucas S."/>
            <person name="Lapidus A."/>
            <person name="Barry K."/>
            <person name="Detter J.C."/>
            <person name="Glavina del Rio T."/>
            <person name="Hammon N."/>
            <person name="Israni S."/>
            <person name="Dalin E."/>
            <person name="Tice H."/>
            <person name="Pitluck S."/>
            <person name="Munk A.C."/>
            <person name="Brettin T."/>
            <person name="Bruce D."/>
            <person name="Han C."/>
            <person name="Tapia R."/>
            <person name="Gilna P."/>
            <person name="Schmutz J."/>
            <person name="Larimer F."/>
            <person name="Land M."/>
            <person name="Hauser L."/>
            <person name="Kyrpides N."/>
            <person name="Mikhailova N."/>
            <person name="Fredrickson J."/>
            <person name="Richardson P."/>
        </authorList>
    </citation>
    <scope>NUCLEOTIDE SEQUENCE [LARGE SCALE GENOMIC DNA]</scope>
    <source>
        <strain evidence="7">ATCC BAA-1098 / SB2B</strain>
    </source>
</reference>
<dbReference type="CDD" id="cd01949">
    <property type="entry name" value="GGDEF"/>
    <property type="match status" value="1"/>
</dbReference>
<dbReference type="Gene3D" id="3.30.450.20">
    <property type="entry name" value="PAS domain"/>
    <property type="match status" value="1"/>
</dbReference>
<dbReference type="PANTHER" id="PTHR45138">
    <property type="entry name" value="REGULATORY COMPONENTS OF SENSORY TRANSDUCTION SYSTEM"/>
    <property type="match status" value="1"/>
</dbReference>
<dbReference type="GO" id="GO:1902201">
    <property type="term" value="P:negative regulation of bacterial-type flagellum-dependent cell motility"/>
    <property type="evidence" value="ECO:0007669"/>
    <property type="project" value="TreeGrafter"/>
</dbReference>
<dbReference type="PROSITE" id="PS50887">
    <property type="entry name" value="GGDEF"/>
    <property type="match status" value="1"/>
</dbReference>
<dbReference type="GO" id="GO:0052621">
    <property type="term" value="F:diguanylate cyclase activity"/>
    <property type="evidence" value="ECO:0007669"/>
    <property type="project" value="UniProtKB-EC"/>
</dbReference>
<feature type="transmembrane region" description="Helical" evidence="4">
    <location>
        <begin position="93"/>
        <end position="115"/>
    </location>
</feature>
<dbReference type="NCBIfam" id="TIGR00254">
    <property type="entry name" value="GGDEF"/>
    <property type="match status" value="1"/>
</dbReference>
<dbReference type="Proteomes" id="UP000009175">
    <property type="component" value="Chromosome"/>
</dbReference>
<keyword evidence="4" id="KW-0472">Membrane</keyword>
<dbReference type="RefSeq" id="WP_011759669.1">
    <property type="nucleotide sequence ID" value="NC_008700.1"/>
</dbReference>
<dbReference type="InterPro" id="IPR000160">
    <property type="entry name" value="GGDEF_dom"/>
</dbReference>
<dbReference type="PANTHER" id="PTHR45138:SF9">
    <property type="entry name" value="DIGUANYLATE CYCLASE DGCM-RELATED"/>
    <property type="match status" value="1"/>
</dbReference>
<name>A1S5V5_SHEAM</name>
<dbReference type="CDD" id="cd12914">
    <property type="entry name" value="PDC1_DGC_like"/>
    <property type="match status" value="1"/>
</dbReference>
<evidence type="ECO:0000313" key="7">
    <source>
        <dbReference type="Proteomes" id="UP000009175"/>
    </source>
</evidence>
<evidence type="ECO:0000256" key="2">
    <source>
        <dbReference type="ARBA" id="ARBA00012528"/>
    </source>
</evidence>
<dbReference type="Pfam" id="PF00990">
    <property type="entry name" value="GGDEF"/>
    <property type="match status" value="1"/>
</dbReference>
<dbReference type="FunFam" id="3.30.70.270:FF:000001">
    <property type="entry name" value="Diguanylate cyclase domain protein"/>
    <property type="match status" value="1"/>
</dbReference>
<keyword evidence="7" id="KW-1185">Reference proteome</keyword>
<evidence type="ECO:0000256" key="1">
    <source>
        <dbReference type="ARBA" id="ARBA00001946"/>
    </source>
</evidence>